<evidence type="ECO:0000256" key="1">
    <source>
        <dbReference type="SAM" id="MobiDB-lite"/>
    </source>
</evidence>
<accession>A0A8D2F2G2</accession>
<feature type="region of interest" description="Disordered" evidence="1">
    <location>
        <begin position="34"/>
        <end position="55"/>
    </location>
</feature>
<evidence type="ECO:0000313" key="2">
    <source>
        <dbReference type="Ensembl" id="ENSTGEP00000015692.1"/>
    </source>
</evidence>
<name>A0A8D2F2G2_THEGE</name>
<reference evidence="2" key="3">
    <citation type="submission" date="2025-09" db="UniProtKB">
        <authorList>
            <consortium name="Ensembl"/>
        </authorList>
    </citation>
    <scope>IDENTIFICATION</scope>
</reference>
<reference evidence="2" key="2">
    <citation type="submission" date="2025-08" db="UniProtKB">
        <authorList>
            <consortium name="Ensembl"/>
        </authorList>
    </citation>
    <scope>IDENTIFICATION</scope>
</reference>
<feature type="compositionally biased region" description="Basic residues" evidence="1">
    <location>
        <begin position="45"/>
        <end position="55"/>
    </location>
</feature>
<dbReference type="Ensembl" id="ENSTGET00000018771.1">
    <property type="protein sequence ID" value="ENSTGEP00000015692.1"/>
    <property type="gene ID" value="ENSTGEG00000012681.1"/>
</dbReference>
<organism evidence="2 3">
    <name type="scientific">Theropithecus gelada</name>
    <name type="common">Gelada baboon</name>
    <dbReference type="NCBI Taxonomy" id="9565"/>
    <lineage>
        <taxon>Eukaryota</taxon>
        <taxon>Metazoa</taxon>
        <taxon>Chordata</taxon>
        <taxon>Craniata</taxon>
        <taxon>Vertebrata</taxon>
        <taxon>Euteleostomi</taxon>
        <taxon>Mammalia</taxon>
        <taxon>Eutheria</taxon>
        <taxon>Euarchontoglires</taxon>
        <taxon>Primates</taxon>
        <taxon>Haplorrhini</taxon>
        <taxon>Catarrhini</taxon>
        <taxon>Cercopithecidae</taxon>
        <taxon>Cercopithecinae</taxon>
        <taxon>Theropithecus</taxon>
    </lineage>
</organism>
<keyword evidence="3" id="KW-1185">Reference proteome</keyword>
<evidence type="ECO:0000313" key="3">
    <source>
        <dbReference type="Proteomes" id="UP000694411"/>
    </source>
</evidence>
<reference evidence="2" key="1">
    <citation type="submission" date="2018-05" db="EMBL/GenBank/DDBJ databases">
        <title>Whole genome of Theropithecus gelada.</title>
        <authorList>
            <person name="Chiou K.L."/>
            <person name="Snyder-Mackler N."/>
        </authorList>
    </citation>
    <scope>NUCLEOTIDE SEQUENCE [LARGE SCALE GENOMIC DNA]</scope>
</reference>
<proteinExistence type="predicted"/>
<protein>
    <submittedName>
        <fullName evidence="2">Uncharacterized protein</fullName>
    </submittedName>
</protein>
<dbReference type="AlphaFoldDB" id="A0A8D2F2G2"/>
<dbReference type="Proteomes" id="UP000694411">
    <property type="component" value="Chromosome 10"/>
</dbReference>
<sequence>ISLWRIRHTLNSCVPPAVPAHSLGRSLRLPVWREGNPRSPELTRRKGSPRQKTVSRRKVLDYPWVRPAIQDWRHLGNKKSRALPVGRGILPSSANPAPLI</sequence>